<evidence type="ECO:0000256" key="4">
    <source>
        <dbReference type="ARBA" id="ARBA00022496"/>
    </source>
</evidence>
<reference evidence="14 15" key="1">
    <citation type="submission" date="2019-02" db="EMBL/GenBank/DDBJ databases">
        <authorList>
            <person name="Li Y."/>
        </authorList>
    </citation>
    <scope>NUCLEOTIDE SEQUENCE [LARGE SCALE GENOMIC DNA]</scope>
    <source>
        <strain evidence="14 15">3-7</strain>
    </source>
</reference>
<keyword evidence="5 10" id="KW-0812">Transmembrane</keyword>
<keyword evidence="4" id="KW-0406">Ion transport</keyword>
<comment type="subcellular location">
    <subcellularLocation>
        <location evidence="1 10">Cell outer membrane</location>
        <topology evidence="1 10">Multi-pass membrane protein</topology>
    </subcellularLocation>
</comment>
<gene>
    <name evidence="14" type="ORF">EWE75_20840</name>
</gene>
<evidence type="ECO:0000256" key="11">
    <source>
        <dbReference type="RuleBase" id="RU003357"/>
    </source>
</evidence>
<organism evidence="14 15">
    <name type="scientific">Sphingomonas populi</name>
    <dbReference type="NCBI Taxonomy" id="2484750"/>
    <lineage>
        <taxon>Bacteria</taxon>
        <taxon>Pseudomonadati</taxon>
        <taxon>Pseudomonadota</taxon>
        <taxon>Alphaproteobacteria</taxon>
        <taxon>Sphingomonadales</taxon>
        <taxon>Sphingomonadaceae</taxon>
        <taxon>Sphingomonas</taxon>
    </lineage>
</organism>
<evidence type="ECO:0000256" key="1">
    <source>
        <dbReference type="ARBA" id="ARBA00004571"/>
    </source>
</evidence>
<evidence type="ECO:0000256" key="3">
    <source>
        <dbReference type="ARBA" id="ARBA00022452"/>
    </source>
</evidence>
<dbReference type="SMART" id="SM00965">
    <property type="entry name" value="STN"/>
    <property type="match status" value="1"/>
</dbReference>
<feature type="domain" description="Secretin/TonB short N-terminal" evidence="13">
    <location>
        <begin position="65"/>
        <end position="116"/>
    </location>
</feature>
<keyword evidence="6" id="KW-0408">Iron</keyword>
<dbReference type="InterPro" id="IPR039426">
    <property type="entry name" value="TonB-dep_rcpt-like"/>
</dbReference>
<keyword evidence="8 10" id="KW-0472">Membrane</keyword>
<evidence type="ECO:0000256" key="6">
    <source>
        <dbReference type="ARBA" id="ARBA00023004"/>
    </source>
</evidence>
<dbReference type="InterPro" id="IPR000531">
    <property type="entry name" value="Beta-barrel_TonB"/>
</dbReference>
<evidence type="ECO:0000256" key="9">
    <source>
        <dbReference type="ARBA" id="ARBA00023237"/>
    </source>
</evidence>
<dbReference type="InterPro" id="IPR036942">
    <property type="entry name" value="Beta-barrel_TonB_sf"/>
</dbReference>
<dbReference type="Pfam" id="PF07660">
    <property type="entry name" value="STN"/>
    <property type="match status" value="1"/>
</dbReference>
<dbReference type="SUPFAM" id="SSF56935">
    <property type="entry name" value="Porins"/>
    <property type="match status" value="1"/>
</dbReference>
<evidence type="ECO:0000259" key="13">
    <source>
        <dbReference type="SMART" id="SM00965"/>
    </source>
</evidence>
<evidence type="ECO:0000256" key="2">
    <source>
        <dbReference type="ARBA" id="ARBA00022448"/>
    </source>
</evidence>
<dbReference type="EMBL" id="SGIS01000047">
    <property type="protein sequence ID" value="RZF60859.1"/>
    <property type="molecule type" value="Genomic_DNA"/>
</dbReference>
<comment type="caution">
    <text evidence="14">The sequence shown here is derived from an EMBL/GenBank/DDBJ whole genome shotgun (WGS) entry which is preliminary data.</text>
</comment>
<keyword evidence="9 10" id="KW-0998">Cell outer membrane</keyword>
<dbReference type="Pfam" id="PF07715">
    <property type="entry name" value="Plug"/>
    <property type="match status" value="1"/>
</dbReference>
<dbReference type="OrthoDB" id="7051241at2"/>
<name>A0A4Q6XVD9_9SPHN</name>
<dbReference type="PANTHER" id="PTHR47234">
    <property type="match status" value="1"/>
</dbReference>
<accession>A0A4Q6XVD9</accession>
<dbReference type="GO" id="GO:0006826">
    <property type="term" value="P:iron ion transport"/>
    <property type="evidence" value="ECO:0007669"/>
    <property type="project" value="UniProtKB-KW"/>
</dbReference>
<dbReference type="InterPro" id="IPR012910">
    <property type="entry name" value="Plug_dom"/>
</dbReference>
<evidence type="ECO:0000256" key="7">
    <source>
        <dbReference type="ARBA" id="ARBA00023077"/>
    </source>
</evidence>
<keyword evidence="4" id="KW-0410">Iron transport</keyword>
<dbReference type="GO" id="GO:0009279">
    <property type="term" value="C:cell outer membrane"/>
    <property type="evidence" value="ECO:0007669"/>
    <property type="project" value="UniProtKB-SubCell"/>
</dbReference>
<comment type="similarity">
    <text evidence="10 11">Belongs to the TonB-dependent receptor family.</text>
</comment>
<dbReference type="InterPro" id="IPR037066">
    <property type="entry name" value="Plug_dom_sf"/>
</dbReference>
<evidence type="ECO:0000313" key="15">
    <source>
        <dbReference type="Proteomes" id="UP000292085"/>
    </source>
</evidence>
<evidence type="ECO:0000256" key="5">
    <source>
        <dbReference type="ARBA" id="ARBA00022692"/>
    </source>
</evidence>
<protein>
    <submittedName>
        <fullName evidence="14">TonB-dependent receptor</fullName>
    </submittedName>
</protein>
<dbReference type="Gene3D" id="2.170.130.10">
    <property type="entry name" value="TonB-dependent receptor, plug domain"/>
    <property type="match status" value="1"/>
</dbReference>
<proteinExistence type="inferred from homology"/>
<evidence type="ECO:0000256" key="10">
    <source>
        <dbReference type="PROSITE-ProRule" id="PRU01360"/>
    </source>
</evidence>
<dbReference type="PANTHER" id="PTHR47234:SF2">
    <property type="entry name" value="TONB-DEPENDENT RECEPTOR"/>
    <property type="match status" value="1"/>
</dbReference>
<keyword evidence="3 10" id="KW-1134">Transmembrane beta strand</keyword>
<evidence type="ECO:0000313" key="14">
    <source>
        <dbReference type="EMBL" id="RZF60859.1"/>
    </source>
</evidence>
<keyword evidence="14" id="KW-0675">Receptor</keyword>
<feature type="region of interest" description="Disordered" evidence="12">
    <location>
        <begin position="114"/>
        <end position="142"/>
    </location>
</feature>
<sequence length="1034" mass="107389">MGAVGMTELTARRWSALRGGCAIGLVLAALPSVAQAKPAPAMFSFRIAAGSLQHALVTFASVTGEQLLYSTELVAGRQAPKLDGRLSVDQALDRLLDGTGLVAQRVGPRMIVLRPRDAPGRGPADAGSGAEAGTATPADAVATASGDQGASAILDSGSGAALAHDDIIVTGTHLRGGAAGSPPVERLTRDDLDRRGFASVAQALQALPGNFGGMANEQSALAFADTSGSNGGFATGVNLRGLGAGATLVLVNGQRLGGSGTKGAFADVTSIPTGALDRVEVLMDGASAIYGSDAVGGVVNILLKRHFKGAETRVRFGSVTSGGKRDVQIDQTLGKQWSTGGVMLSYEYDQSGRLASADRAFARSTDSRSLGGTDHRYVYSLPGNVLGFNPVTGALGVAYAIPSGQDGKSLTPGDFVAGTTNLQNARIDTDLIPRQVRHSVYATLDQDVGAGLHLTADARYAHRAFDARLAGSAAIVQVTAANPYFVSPTGARSDLIAYSLAPELGPIDTHGYAEALATSLGLDADLGPGWKLRSYAAFAQEREFNESRNLVNTAALAEATGSIPDTPATPFSTARDGFFNPYGTGKSNAAAILDFVGEGYSRSRTRSQVLTAHIDADGSLFSVPGGTVRLAVGGDVRRETFRRSGESLLSTARPVATANVAASRLIEAGFVEAQVPIVGPGNAMPLIRRLDVSLAARIEQYDDFGTTTNPKVGVAWVPLAGVTLRSSFGTSFRAPNLRELRDPEQYSVTTLTRGGTSVPVIQLSGGNPGLKPEKAQSWTAGVDVDPAAIPHFHLNATWFSTVFKQRVATPASANFANALSDPTLAPFVQLVSPNSNAADLARVTALLGDPAFTGGNSFPPASIAAIVDTRYVNTGKVEVSGIDLTASYTLPIGANQVTVSGNGSYLLRYREQVTPSSTSVDRINRVGQPVDLRGRLSVGWSRGAVNALLGLNYVAPYRDLLGNPIHAWKTLDLQLGYRAPEESGALNGLGIALSARNLLDQAPPFYDSPVGVGYDAANADALGRSVSIQLTKRW</sequence>
<keyword evidence="2 10" id="KW-0813">Transport</keyword>
<evidence type="ECO:0000256" key="8">
    <source>
        <dbReference type="ARBA" id="ARBA00023136"/>
    </source>
</evidence>
<dbReference type="AlphaFoldDB" id="A0A4Q6XVD9"/>
<dbReference type="InterPro" id="IPR011662">
    <property type="entry name" value="Secretin/TonB_short_N"/>
</dbReference>
<dbReference type="PROSITE" id="PS52016">
    <property type="entry name" value="TONB_DEPENDENT_REC_3"/>
    <property type="match status" value="1"/>
</dbReference>
<evidence type="ECO:0000256" key="12">
    <source>
        <dbReference type="SAM" id="MobiDB-lite"/>
    </source>
</evidence>
<keyword evidence="15" id="KW-1185">Reference proteome</keyword>
<dbReference type="Pfam" id="PF00593">
    <property type="entry name" value="TonB_dep_Rec_b-barrel"/>
    <property type="match status" value="1"/>
</dbReference>
<keyword evidence="7 11" id="KW-0798">TonB box</keyword>
<dbReference type="Gene3D" id="2.40.170.20">
    <property type="entry name" value="TonB-dependent receptor, beta-barrel domain"/>
    <property type="match status" value="1"/>
</dbReference>
<dbReference type="Gene3D" id="3.55.50.30">
    <property type="match status" value="1"/>
</dbReference>
<dbReference type="Proteomes" id="UP000292085">
    <property type="component" value="Unassembled WGS sequence"/>
</dbReference>